<feature type="compositionally biased region" description="Basic residues" evidence="1">
    <location>
        <begin position="153"/>
        <end position="171"/>
    </location>
</feature>
<organism evidence="2">
    <name type="scientific">Aspergillus flavus</name>
    <dbReference type="NCBI Taxonomy" id="5059"/>
    <lineage>
        <taxon>Eukaryota</taxon>
        <taxon>Fungi</taxon>
        <taxon>Dikarya</taxon>
        <taxon>Ascomycota</taxon>
        <taxon>Pezizomycotina</taxon>
        <taxon>Eurotiomycetes</taxon>
        <taxon>Eurotiomycetidae</taxon>
        <taxon>Eurotiales</taxon>
        <taxon>Aspergillaceae</taxon>
        <taxon>Aspergillus</taxon>
        <taxon>Aspergillus subgen. Circumdati</taxon>
    </lineage>
</organism>
<name>A0A5N6GG00_ASPFL</name>
<accession>A0A5N6GG00</accession>
<sequence length="247" mass="28843">MVSPNLEGSQSPDPQSLDPESQDSKADERREKNKLSQQGYRKRHKMLMQETASNIVQLLSEVQGFREDILEGVQERFREGFHEGFRELKEMMPEMMQKIMQETMQEIMQEMMQEMMQKMMQKMMQEMMQEMMQKYRKTCKEETLSLLKENKDSKKRKIDMHPRCRNSKQPKHMSTPSVVSPQGYAGPYGMRKHTFHHLEGMIVLTGFVDIGPILTPDLTPILAYSWEQPSLDANAQMPYPGQESTNG</sequence>
<evidence type="ECO:0000256" key="1">
    <source>
        <dbReference type="SAM" id="MobiDB-lite"/>
    </source>
</evidence>
<dbReference type="Proteomes" id="UP000325434">
    <property type="component" value="Unassembled WGS sequence"/>
</dbReference>
<evidence type="ECO:0000313" key="2">
    <source>
        <dbReference type="EMBL" id="KAB8240747.1"/>
    </source>
</evidence>
<feature type="region of interest" description="Disordered" evidence="1">
    <location>
        <begin position="1"/>
        <end position="43"/>
    </location>
</feature>
<feature type="region of interest" description="Disordered" evidence="1">
    <location>
        <begin position="151"/>
        <end position="179"/>
    </location>
</feature>
<proteinExistence type="predicted"/>
<feature type="compositionally biased region" description="Polar residues" evidence="1">
    <location>
        <begin position="1"/>
        <end position="14"/>
    </location>
</feature>
<protein>
    <submittedName>
        <fullName evidence="2">Uncharacterized protein</fullName>
    </submittedName>
</protein>
<dbReference type="EMBL" id="ML734719">
    <property type="protein sequence ID" value="KAB8240747.1"/>
    <property type="molecule type" value="Genomic_DNA"/>
</dbReference>
<dbReference type="AlphaFoldDB" id="A0A5N6GG00"/>
<gene>
    <name evidence="2" type="ORF">BDV35DRAFT_372283</name>
</gene>
<reference evidence="2" key="1">
    <citation type="submission" date="2019-04" db="EMBL/GenBank/DDBJ databases">
        <title>Friends and foes A comparative genomics study of 23 Aspergillus species from section Flavi.</title>
        <authorList>
            <consortium name="DOE Joint Genome Institute"/>
            <person name="Kjaerbolling I."/>
            <person name="Vesth T."/>
            <person name="Frisvad J.C."/>
            <person name="Nybo J.L."/>
            <person name="Theobald S."/>
            <person name="Kildgaard S."/>
            <person name="Isbrandt T."/>
            <person name="Kuo A."/>
            <person name="Sato A."/>
            <person name="Lyhne E.K."/>
            <person name="Kogle M.E."/>
            <person name="Wiebenga A."/>
            <person name="Kun R.S."/>
            <person name="Lubbers R.J."/>
            <person name="Makela M.R."/>
            <person name="Barry K."/>
            <person name="Chovatia M."/>
            <person name="Clum A."/>
            <person name="Daum C."/>
            <person name="Haridas S."/>
            <person name="He G."/>
            <person name="LaButti K."/>
            <person name="Lipzen A."/>
            <person name="Mondo S."/>
            <person name="Riley R."/>
            <person name="Salamov A."/>
            <person name="Simmons B.A."/>
            <person name="Magnuson J.K."/>
            <person name="Henrissat B."/>
            <person name="Mortensen U.H."/>
            <person name="Larsen T.O."/>
            <person name="Devries R.P."/>
            <person name="Grigoriev I.V."/>
            <person name="Machida M."/>
            <person name="Baker S.E."/>
            <person name="Andersen M.R."/>
        </authorList>
    </citation>
    <scope>NUCLEOTIDE SEQUENCE [LARGE SCALE GENOMIC DNA]</scope>
    <source>
        <strain evidence="2">CBS 121.62</strain>
    </source>
</reference>
<feature type="compositionally biased region" description="Basic and acidic residues" evidence="1">
    <location>
        <begin position="22"/>
        <end position="34"/>
    </location>
</feature>